<dbReference type="PANTHER" id="PTHR23328:SF0">
    <property type="entry name" value="RING-TYPE DOMAIN-CONTAINING PROTEIN"/>
    <property type="match status" value="1"/>
</dbReference>
<feature type="compositionally biased region" description="Polar residues" evidence="13">
    <location>
        <begin position="275"/>
        <end position="310"/>
    </location>
</feature>
<dbReference type="GO" id="GO:0008270">
    <property type="term" value="F:zinc ion binding"/>
    <property type="evidence" value="ECO:0007669"/>
    <property type="project" value="UniProtKB-KW"/>
</dbReference>
<evidence type="ECO:0000259" key="14">
    <source>
        <dbReference type="PROSITE" id="PS50089"/>
    </source>
</evidence>
<evidence type="ECO:0000256" key="2">
    <source>
        <dbReference type="ARBA" id="ARBA00004123"/>
    </source>
</evidence>
<keyword evidence="6" id="KW-0227">DNA damage</keyword>
<evidence type="ECO:0000256" key="13">
    <source>
        <dbReference type="SAM" id="MobiDB-lite"/>
    </source>
</evidence>
<dbReference type="InterPro" id="IPR051657">
    <property type="entry name" value="RNF168/RNF169_E3_ubiq-ligase"/>
</dbReference>
<dbReference type="CDD" id="cd16550">
    <property type="entry name" value="RING-HC_RNF168"/>
    <property type="match status" value="1"/>
</dbReference>
<evidence type="ECO:0000256" key="4">
    <source>
        <dbReference type="ARBA" id="ARBA00022679"/>
    </source>
</evidence>
<dbReference type="GO" id="GO:0031491">
    <property type="term" value="F:nucleosome binding"/>
    <property type="evidence" value="ECO:0007669"/>
    <property type="project" value="TreeGrafter"/>
</dbReference>
<dbReference type="InterPro" id="IPR013083">
    <property type="entry name" value="Znf_RING/FYVE/PHD"/>
</dbReference>
<dbReference type="GO" id="GO:0061630">
    <property type="term" value="F:ubiquitin protein ligase activity"/>
    <property type="evidence" value="ECO:0007669"/>
    <property type="project" value="UniProtKB-EC"/>
</dbReference>
<name>A0A7M5VD95_9CNID</name>
<keyword evidence="16" id="KW-1185">Reference proteome</keyword>
<feature type="domain" description="RING-type" evidence="14">
    <location>
        <begin position="46"/>
        <end position="85"/>
    </location>
</feature>
<organism evidence="15 16">
    <name type="scientific">Clytia hemisphaerica</name>
    <dbReference type="NCBI Taxonomy" id="252671"/>
    <lineage>
        <taxon>Eukaryota</taxon>
        <taxon>Metazoa</taxon>
        <taxon>Cnidaria</taxon>
        <taxon>Hydrozoa</taxon>
        <taxon>Hydroidolina</taxon>
        <taxon>Leptothecata</taxon>
        <taxon>Obeliida</taxon>
        <taxon>Clytiidae</taxon>
        <taxon>Clytia</taxon>
    </lineage>
</organism>
<accession>A0A7M5VD95</accession>
<evidence type="ECO:0000313" key="15">
    <source>
        <dbReference type="EnsemblMetazoa" id="CLYHEMP009144.1"/>
    </source>
</evidence>
<keyword evidence="12" id="KW-0175">Coiled coil</keyword>
<dbReference type="EnsemblMetazoa" id="CLYHEMT009144.1">
    <property type="protein sequence ID" value="CLYHEMP009144.1"/>
    <property type="gene ID" value="CLYHEMG009144"/>
</dbReference>
<dbReference type="GO" id="GO:0006302">
    <property type="term" value="P:double-strand break repair"/>
    <property type="evidence" value="ECO:0007669"/>
    <property type="project" value="TreeGrafter"/>
</dbReference>
<dbReference type="EC" id="2.3.2.27" evidence="3"/>
<keyword evidence="7 11" id="KW-0863">Zinc-finger</keyword>
<dbReference type="InterPro" id="IPR018957">
    <property type="entry name" value="Znf_C3HC4_RING-type"/>
</dbReference>
<evidence type="ECO:0000256" key="7">
    <source>
        <dbReference type="ARBA" id="ARBA00022771"/>
    </source>
</evidence>
<feature type="coiled-coil region" evidence="12">
    <location>
        <begin position="140"/>
        <end position="167"/>
    </location>
</feature>
<comment type="catalytic activity">
    <reaction evidence="1">
        <text>S-ubiquitinyl-[E2 ubiquitin-conjugating enzyme]-L-cysteine + [acceptor protein]-L-lysine = [E2 ubiquitin-conjugating enzyme]-L-cysteine + N(6)-ubiquitinyl-[acceptor protein]-L-lysine.</text>
        <dbReference type="EC" id="2.3.2.27"/>
    </reaction>
</comment>
<feature type="compositionally biased region" description="Polar residues" evidence="13">
    <location>
        <begin position="251"/>
        <end position="266"/>
    </location>
</feature>
<evidence type="ECO:0000256" key="9">
    <source>
        <dbReference type="ARBA" id="ARBA00022833"/>
    </source>
</evidence>
<dbReference type="Gene3D" id="3.30.40.10">
    <property type="entry name" value="Zinc/RING finger domain, C3HC4 (zinc finger)"/>
    <property type="match status" value="1"/>
</dbReference>
<comment type="subcellular location">
    <subcellularLocation>
        <location evidence="2">Nucleus</location>
    </subcellularLocation>
</comment>
<dbReference type="SMART" id="SM00184">
    <property type="entry name" value="RING"/>
    <property type="match status" value="1"/>
</dbReference>
<keyword evidence="9" id="KW-0862">Zinc</keyword>
<evidence type="ECO:0000256" key="8">
    <source>
        <dbReference type="ARBA" id="ARBA00022786"/>
    </source>
</evidence>
<dbReference type="GO" id="GO:0035861">
    <property type="term" value="C:site of double-strand break"/>
    <property type="evidence" value="ECO:0007669"/>
    <property type="project" value="TreeGrafter"/>
</dbReference>
<reference evidence="15" key="1">
    <citation type="submission" date="2021-01" db="UniProtKB">
        <authorList>
            <consortium name="EnsemblMetazoa"/>
        </authorList>
    </citation>
    <scope>IDENTIFICATION</scope>
</reference>
<evidence type="ECO:0000256" key="11">
    <source>
        <dbReference type="PROSITE-ProRule" id="PRU00175"/>
    </source>
</evidence>
<keyword evidence="10" id="KW-0539">Nucleus</keyword>
<dbReference type="SUPFAM" id="SSF57850">
    <property type="entry name" value="RING/U-box"/>
    <property type="match status" value="1"/>
</dbReference>
<protein>
    <recommendedName>
        <fullName evidence="3">RING-type E3 ubiquitin transferase</fullName>
        <ecNumber evidence="3">2.3.2.27</ecNumber>
    </recommendedName>
</protein>
<evidence type="ECO:0000256" key="10">
    <source>
        <dbReference type="ARBA" id="ARBA00023242"/>
    </source>
</evidence>
<evidence type="ECO:0000256" key="12">
    <source>
        <dbReference type="SAM" id="Coils"/>
    </source>
</evidence>
<evidence type="ECO:0000256" key="6">
    <source>
        <dbReference type="ARBA" id="ARBA00022763"/>
    </source>
</evidence>
<dbReference type="PANTHER" id="PTHR23328">
    <property type="entry name" value="RING-TYPE DOMAIN-CONTAINING PROTEIN"/>
    <property type="match status" value="1"/>
</dbReference>
<dbReference type="AlphaFoldDB" id="A0A7M5VD95"/>
<proteinExistence type="predicted"/>
<keyword evidence="8" id="KW-0833">Ubl conjugation pathway</keyword>
<keyword evidence="5" id="KW-0479">Metal-binding</keyword>
<evidence type="ECO:0000256" key="5">
    <source>
        <dbReference type="ARBA" id="ARBA00022723"/>
    </source>
</evidence>
<feature type="region of interest" description="Disordered" evidence="13">
    <location>
        <begin position="221"/>
        <end position="345"/>
    </location>
</feature>
<dbReference type="PROSITE" id="PS50089">
    <property type="entry name" value="ZF_RING_2"/>
    <property type="match status" value="1"/>
</dbReference>
<dbReference type="Pfam" id="PF00097">
    <property type="entry name" value="zf-C3HC4"/>
    <property type="match status" value="1"/>
</dbReference>
<feature type="compositionally biased region" description="Polar residues" evidence="13">
    <location>
        <begin position="318"/>
        <end position="345"/>
    </location>
</feature>
<dbReference type="OrthoDB" id="5970397at2759"/>
<sequence>FYSRNHIKMSKTKKYKKAKSKANKDKEDTSIQEITINDQSFTDFLCPICLEILIEPVQMPCKHELCTQCFKSHVEDTSLSCPMCRQRISIWVRRNAKNNTLVNQERWALIQSMFPERVQRRLDGLDDIEDQDNFVPHHNIAEEGEVRKEFEDQMKKIEEERAVIDAADLEYIRKLTEEDNKERQRQEELDMKAAHELQKQEMANLGVTLKSPSEHQRSLLALLKPKSPMKLRRRSIPNKQGSSSSSKSKATRNILTSPNHTITSFFQKLEHKNEPNNTQQNINDIKNSSKTNSRNCNGTNSGNPNDSLNGSLRIERNLVSTSSDKQGVNSTSMDNISSYSSSTVTRPTPIQIDLDESITEDSDRELAERLQREYDQQWQNNNIVITPQKTPLRATDNLIRIDTESKSSKIDRLKSIRKRNDDLSISLHDVVPSKARKTR</sequence>
<keyword evidence="4" id="KW-0808">Transferase</keyword>
<dbReference type="Proteomes" id="UP000594262">
    <property type="component" value="Unplaced"/>
</dbReference>
<evidence type="ECO:0000313" key="16">
    <source>
        <dbReference type="Proteomes" id="UP000594262"/>
    </source>
</evidence>
<evidence type="ECO:0000256" key="1">
    <source>
        <dbReference type="ARBA" id="ARBA00000900"/>
    </source>
</evidence>
<feature type="compositionally biased region" description="Basic residues" evidence="13">
    <location>
        <begin position="227"/>
        <end position="236"/>
    </location>
</feature>
<evidence type="ECO:0000256" key="3">
    <source>
        <dbReference type="ARBA" id="ARBA00012483"/>
    </source>
</evidence>
<dbReference type="GO" id="GO:0005634">
    <property type="term" value="C:nucleus"/>
    <property type="evidence" value="ECO:0007669"/>
    <property type="project" value="UniProtKB-SubCell"/>
</dbReference>
<dbReference type="CDD" id="cd22249">
    <property type="entry name" value="UDM1_RNF168_RNF169-like"/>
    <property type="match status" value="1"/>
</dbReference>
<dbReference type="InterPro" id="IPR001841">
    <property type="entry name" value="Znf_RING"/>
</dbReference>